<sequence length="29" mass="3338">MMGFIVVWWRSKPILVVAVLPDRCSGDYV</sequence>
<organism evidence="1">
    <name type="scientific">Siphoviridae sp. ctrAf3</name>
    <dbReference type="NCBI Taxonomy" id="2825687"/>
    <lineage>
        <taxon>Viruses</taxon>
        <taxon>Duplodnaviria</taxon>
        <taxon>Heunggongvirae</taxon>
        <taxon>Uroviricota</taxon>
        <taxon>Caudoviricetes</taxon>
    </lineage>
</organism>
<name>A0A8S5PUQ1_9CAUD</name>
<evidence type="ECO:0000313" key="1">
    <source>
        <dbReference type="EMBL" id="DAE10488.1"/>
    </source>
</evidence>
<accession>A0A8S5PUQ1</accession>
<reference evidence="1" key="1">
    <citation type="journal article" date="2021" name="Proc. Natl. Acad. Sci. U.S.A.">
        <title>A Catalog of Tens of Thousands of Viruses from Human Metagenomes Reveals Hidden Associations with Chronic Diseases.</title>
        <authorList>
            <person name="Tisza M.J."/>
            <person name="Buck C.B."/>
        </authorList>
    </citation>
    <scope>NUCLEOTIDE SEQUENCE</scope>
    <source>
        <strain evidence="1">CtrAf3</strain>
    </source>
</reference>
<protein>
    <submittedName>
        <fullName evidence="1">Uncharacterized protein</fullName>
    </submittedName>
</protein>
<proteinExistence type="predicted"/>
<dbReference type="EMBL" id="BK015512">
    <property type="protein sequence ID" value="DAE10488.1"/>
    <property type="molecule type" value="Genomic_DNA"/>
</dbReference>